<dbReference type="GeneID" id="300655208"/>
<dbReference type="InterPro" id="IPR050736">
    <property type="entry name" value="Sensor_HK_Regulatory"/>
</dbReference>
<evidence type="ECO:0000259" key="7">
    <source>
        <dbReference type="PROSITE" id="PS50109"/>
    </source>
</evidence>
<dbReference type="Proteomes" id="UP000470384">
    <property type="component" value="Unassembled WGS sequence"/>
</dbReference>
<dbReference type="Pfam" id="PF02518">
    <property type="entry name" value="HATPase_c"/>
    <property type="match status" value="1"/>
</dbReference>
<dbReference type="SUPFAM" id="SSF55874">
    <property type="entry name" value="ATPase domain of HSP90 chaperone/DNA topoisomerase II/histidine kinase"/>
    <property type="match status" value="1"/>
</dbReference>
<sequence>MMSYIDQLVECRTPVSPGTTCHEVHELFMLDPDALCVAVVEDDYVAGLVNRQDFLLRYTYQLGPDLYGRRSITHLMDAAPMVVDAGIAFEDLSDKIGGSRASGLLRGFVVTVAGRYYGVGTALTLLRLMLDLSENRSAALEVERLRVEEANRSKTEFLASMSHELRTPLNAIIGFTDFIASEPFGPVAPTKYGEYITDVNASAHHLLGLINELLDMAKIEAGKMELAEDEFPAREPVLQAVNMLKQQVADAGLTLHMDLLDETALIFADKQMTRQVVINLLSNAIKFTPRGGRILIQSDRLPDGLRLTVSDTGIGIPADRLERVLEPFEQVENAMSRTRPGTGLGLPLSKAMVEAHGGTLSLSSTLGEGTRVDIVLPAERIVMARLGTINAA</sequence>
<dbReference type="RefSeq" id="WP_160587334.1">
    <property type="nucleotide sequence ID" value="NZ_BMHN01000001.1"/>
</dbReference>
<evidence type="ECO:0000313" key="9">
    <source>
        <dbReference type="Proteomes" id="UP000470384"/>
    </source>
</evidence>
<keyword evidence="5" id="KW-0418">Kinase</keyword>
<dbReference type="FunFam" id="3.30.565.10:FF:000006">
    <property type="entry name" value="Sensor histidine kinase WalK"/>
    <property type="match status" value="1"/>
</dbReference>
<dbReference type="SMART" id="SM00388">
    <property type="entry name" value="HisKA"/>
    <property type="match status" value="1"/>
</dbReference>
<dbReference type="OrthoDB" id="9813151at2"/>
<evidence type="ECO:0000256" key="5">
    <source>
        <dbReference type="ARBA" id="ARBA00022777"/>
    </source>
</evidence>
<reference evidence="8 9" key="1">
    <citation type="journal article" date="2016" name="Int. J. Syst. Evol. Microbiol.">
        <title>Pyruvatibacter mobilis gen. nov., sp. nov., a marine bacterium from the culture broth of Picochlorum sp. 122.</title>
        <authorList>
            <person name="Wang G."/>
            <person name="Tang M."/>
            <person name="Wu H."/>
            <person name="Dai S."/>
            <person name="Li T."/>
            <person name="Chen C."/>
            <person name="He H."/>
            <person name="Fan J."/>
            <person name="Xiang W."/>
            <person name="Li X."/>
        </authorList>
    </citation>
    <scope>NUCLEOTIDE SEQUENCE [LARGE SCALE GENOMIC DNA]</scope>
    <source>
        <strain evidence="8 9">GYP-11</strain>
    </source>
</reference>
<dbReference type="PANTHER" id="PTHR43711:SF26">
    <property type="entry name" value="SENSOR HISTIDINE KINASE RCSC"/>
    <property type="match status" value="1"/>
</dbReference>
<dbReference type="GO" id="GO:0000155">
    <property type="term" value="F:phosphorelay sensor kinase activity"/>
    <property type="evidence" value="ECO:0007669"/>
    <property type="project" value="InterPro"/>
</dbReference>
<dbReference type="Pfam" id="PF00512">
    <property type="entry name" value="HisKA"/>
    <property type="match status" value="1"/>
</dbReference>
<dbReference type="InterPro" id="IPR004358">
    <property type="entry name" value="Sig_transdc_His_kin-like_C"/>
</dbReference>
<dbReference type="PANTHER" id="PTHR43711">
    <property type="entry name" value="TWO-COMPONENT HISTIDINE KINASE"/>
    <property type="match status" value="1"/>
</dbReference>
<dbReference type="SUPFAM" id="SSF47384">
    <property type="entry name" value="Homodimeric domain of signal transducing histidine kinase"/>
    <property type="match status" value="1"/>
</dbReference>
<proteinExistence type="predicted"/>
<feature type="domain" description="Histidine kinase" evidence="7">
    <location>
        <begin position="160"/>
        <end position="380"/>
    </location>
</feature>
<dbReference type="PROSITE" id="PS50109">
    <property type="entry name" value="HIS_KIN"/>
    <property type="match status" value="1"/>
</dbReference>
<keyword evidence="4" id="KW-0808">Transferase</keyword>
<evidence type="ECO:0000256" key="2">
    <source>
        <dbReference type="ARBA" id="ARBA00012438"/>
    </source>
</evidence>
<dbReference type="InterPro" id="IPR036890">
    <property type="entry name" value="HATPase_C_sf"/>
</dbReference>
<evidence type="ECO:0000256" key="3">
    <source>
        <dbReference type="ARBA" id="ARBA00022553"/>
    </source>
</evidence>
<accession>A0A845QAS0</accession>
<gene>
    <name evidence="8" type="ORF">GTQ45_06235</name>
</gene>
<evidence type="ECO:0000313" key="8">
    <source>
        <dbReference type="EMBL" id="NBG95326.1"/>
    </source>
</evidence>
<dbReference type="SUPFAM" id="SSF54631">
    <property type="entry name" value="CBS-domain pair"/>
    <property type="match status" value="1"/>
</dbReference>
<keyword evidence="3" id="KW-0597">Phosphoprotein</keyword>
<keyword evidence="6" id="KW-0902">Two-component regulatory system</keyword>
<comment type="catalytic activity">
    <reaction evidence="1">
        <text>ATP + protein L-histidine = ADP + protein N-phospho-L-histidine.</text>
        <dbReference type="EC" id="2.7.13.3"/>
    </reaction>
</comment>
<dbReference type="EC" id="2.7.13.3" evidence="2"/>
<dbReference type="InterPro" id="IPR003661">
    <property type="entry name" value="HisK_dim/P_dom"/>
</dbReference>
<name>A0A845QAS0_9HYPH</name>
<dbReference type="AlphaFoldDB" id="A0A845QAS0"/>
<comment type="caution">
    <text evidence="8">The sequence shown here is derived from an EMBL/GenBank/DDBJ whole genome shotgun (WGS) entry which is preliminary data.</text>
</comment>
<protein>
    <recommendedName>
        <fullName evidence="2">histidine kinase</fullName>
        <ecNumber evidence="2">2.7.13.3</ecNumber>
    </recommendedName>
</protein>
<evidence type="ECO:0000256" key="4">
    <source>
        <dbReference type="ARBA" id="ARBA00022679"/>
    </source>
</evidence>
<dbReference type="CDD" id="cd16922">
    <property type="entry name" value="HATPase_EvgS-ArcB-TorS-like"/>
    <property type="match status" value="1"/>
</dbReference>
<dbReference type="InterPro" id="IPR046342">
    <property type="entry name" value="CBS_dom_sf"/>
</dbReference>
<organism evidence="8 9">
    <name type="scientific">Pyruvatibacter mobilis</name>
    <dbReference type="NCBI Taxonomy" id="1712261"/>
    <lineage>
        <taxon>Bacteria</taxon>
        <taxon>Pseudomonadati</taxon>
        <taxon>Pseudomonadota</taxon>
        <taxon>Alphaproteobacteria</taxon>
        <taxon>Hyphomicrobiales</taxon>
        <taxon>Parvibaculaceae</taxon>
        <taxon>Pyruvatibacter</taxon>
    </lineage>
</organism>
<dbReference type="InterPro" id="IPR003594">
    <property type="entry name" value="HATPase_dom"/>
</dbReference>
<dbReference type="PRINTS" id="PR00344">
    <property type="entry name" value="BCTRLSENSOR"/>
</dbReference>
<dbReference type="Gene3D" id="1.10.287.130">
    <property type="match status" value="1"/>
</dbReference>
<keyword evidence="9" id="KW-1185">Reference proteome</keyword>
<dbReference type="Gene3D" id="3.30.565.10">
    <property type="entry name" value="Histidine kinase-like ATPase, C-terminal domain"/>
    <property type="match status" value="1"/>
</dbReference>
<dbReference type="EMBL" id="WXYQ01000005">
    <property type="protein sequence ID" value="NBG95326.1"/>
    <property type="molecule type" value="Genomic_DNA"/>
</dbReference>
<dbReference type="InterPro" id="IPR036097">
    <property type="entry name" value="HisK_dim/P_sf"/>
</dbReference>
<dbReference type="SMART" id="SM00387">
    <property type="entry name" value="HATPase_c"/>
    <property type="match status" value="1"/>
</dbReference>
<evidence type="ECO:0000256" key="6">
    <source>
        <dbReference type="ARBA" id="ARBA00023012"/>
    </source>
</evidence>
<dbReference type="CDD" id="cd00082">
    <property type="entry name" value="HisKA"/>
    <property type="match status" value="1"/>
</dbReference>
<evidence type="ECO:0000256" key="1">
    <source>
        <dbReference type="ARBA" id="ARBA00000085"/>
    </source>
</evidence>
<dbReference type="InterPro" id="IPR005467">
    <property type="entry name" value="His_kinase_dom"/>
</dbReference>